<keyword evidence="6" id="KW-0472">Membrane</keyword>
<name>A0A3B0UX84_9ZZZZ</name>
<evidence type="ECO:0000256" key="5">
    <source>
        <dbReference type="ARBA" id="ARBA00022967"/>
    </source>
</evidence>
<dbReference type="SMART" id="SM00382">
    <property type="entry name" value="AAA"/>
    <property type="match status" value="1"/>
</dbReference>
<evidence type="ECO:0000256" key="3">
    <source>
        <dbReference type="ARBA" id="ARBA00022748"/>
    </source>
</evidence>
<dbReference type="InterPro" id="IPR003593">
    <property type="entry name" value="AAA+_ATPase"/>
</dbReference>
<keyword evidence="4" id="KW-0067">ATP-binding</keyword>
<sequence>MSNKPVIIAKNISCQRGHYLLFKTVSFTLSAGQSLLISGPNGIGKTTLLESIAGLRALQHGTIQFKGINLAMNNDEWLEQSLYIGHKTGNKKELSCLENLCLFLQIQGFEVSTKQAENALENVGLAGFEYQLSGSLSAGQKKRLALARLTLIDVPIWILDEPFVNLDIAGCDWLLAVLQQHTKNNGILIITAHDNKAIRQSATIEVVLKATI</sequence>
<keyword evidence="3" id="KW-0201">Cytochrome c-type biogenesis</keyword>
<protein>
    <submittedName>
        <fullName evidence="8">ABC transporter involved in cytochrome c biogenesis, ATPase component CcmA</fullName>
    </submittedName>
</protein>
<organism evidence="8">
    <name type="scientific">hydrothermal vent metagenome</name>
    <dbReference type="NCBI Taxonomy" id="652676"/>
    <lineage>
        <taxon>unclassified sequences</taxon>
        <taxon>metagenomes</taxon>
        <taxon>ecological metagenomes</taxon>
    </lineage>
</organism>
<keyword evidence="1" id="KW-0813">Transport</keyword>
<dbReference type="GO" id="GO:0005524">
    <property type="term" value="F:ATP binding"/>
    <property type="evidence" value="ECO:0007669"/>
    <property type="project" value="UniProtKB-KW"/>
</dbReference>
<feature type="domain" description="ABC transporter" evidence="7">
    <location>
        <begin position="7"/>
        <end position="210"/>
    </location>
</feature>
<dbReference type="PROSITE" id="PS00211">
    <property type="entry name" value="ABC_TRANSPORTER_1"/>
    <property type="match status" value="1"/>
</dbReference>
<dbReference type="InterPro" id="IPR003439">
    <property type="entry name" value="ABC_transporter-like_ATP-bd"/>
</dbReference>
<dbReference type="NCBIfam" id="NF010061">
    <property type="entry name" value="PRK13538.1"/>
    <property type="match status" value="1"/>
</dbReference>
<dbReference type="InterPro" id="IPR005895">
    <property type="entry name" value="ABC_transptr_haem_export_CcmA"/>
</dbReference>
<evidence type="ECO:0000256" key="1">
    <source>
        <dbReference type="ARBA" id="ARBA00022448"/>
    </source>
</evidence>
<evidence type="ECO:0000313" key="8">
    <source>
        <dbReference type="EMBL" id="VAW33400.1"/>
    </source>
</evidence>
<dbReference type="PROSITE" id="PS50893">
    <property type="entry name" value="ABC_TRANSPORTER_2"/>
    <property type="match status" value="1"/>
</dbReference>
<dbReference type="PANTHER" id="PTHR43499">
    <property type="entry name" value="ABC TRANSPORTER I FAMILY MEMBER 1"/>
    <property type="match status" value="1"/>
</dbReference>
<evidence type="ECO:0000256" key="4">
    <source>
        <dbReference type="ARBA" id="ARBA00022840"/>
    </source>
</evidence>
<dbReference type="GO" id="GO:0017004">
    <property type="term" value="P:cytochrome complex assembly"/>
    <property type="evidence" value="ECO:0007669"/>
    <property type="project" value="UniProtKB-KW"/>
</dbReference>
<reference evidence="8" key="1">
    <citation type="submission" date="2018-06" db="EMBL/GenBank/DDBJ databases">
        <authorList>
            <person name="Zhirakovskaya E."/>
        </authorList>
    </citation>
    <scope>NUCLEOTIDE SEQUENCE</scope>
</reference>
<accession>A0A3B0UX84</accession>
<evidence type="ECO:0000259" key="7">
    <source>
        <dbReference type="PROSITE" id="PS50893"/>
    </source>
</evidence>
<dbReference type="NCBIfam" id="TIGR01189">
    <property type="entry name" value="ccmA"/>
    <property type="match status" value="1"/>
</dbReference>
<dbReference type="InterPro" id="IPR017871">
    <property type="entry name" value="ABC_transporter-like_CS"/>
</dbReference>
<dbReference type="GO" id="GO:0016887">
    <property type="term" value="F:ATP hydrolysis activity"/>
    <property type="evidence" value="ECO:0007669"/>
    <property type="project" value="InterPro"/>
</dbReference>
<dbReference type="InterPro" id="IPR027417">
    <property type="entry name" value="P-loop_NTPase"/>
</dbReference>
<keyword evidence="2" id="KW-0547">Nucleotide-binding</keyword>
<dbReference type="Pfam" id="PF00005">
    <property type="entry name" value="ABC_tran"/>
    <property type="match status" value="1"/>
</dbReference>
<dbReference type="Gene3D" id="3.40.50.300">
    <property type="entry name" value="P-loop containing nucleotide triphosphate hydrolases"/>
    <property type="match status" value="1"/>
</dbReference>
<evidence type="ECO:0000256" key="6">
    <source>
        <dbReference type="ARBA" id="ARBA00023136"/>
    </source>
</evidence>
<keyword evidence="5" id="KW-1278">Translocase</keyword>
<proteinExistence type="predicted"/>
<dbReference type="AlphaFoldDB" id="A0A3B0UX84"/>
<evidence type="ECO:0000256" key="2">
    <source>
        <dbReference type="ARBA" id="ARBA00022741"/>
    </source>
</evidence>
<dbReference type="PANTHER" id="PTHR43499:SF1">
    <property type="entry name" value="ABC TRANSPORTER I FAMILY MEMBER 1"/>
    <property type="match status" value="1"/>
</dbReference>
<dbReference type="EMBL" id="UOEW01000030">
    <property type="protein sequence ID" value="VAW33400.1"/>
    <property type="molecule type" value="Genomic_DNA"/>
</dbReference>
<dbReference type="GO" id="GO:0022857">
    <property type="term" value="F:transmembrane transporter activity"/>
    <property type="evidence" value="ECO:0007669"/>
    <property type="project" value="InterPro"/>
</dbReference>
<dbReference type="SUPFAM" id="SSF52540">
    <property type="entry name" value="P-loop containing nucleoside triphosphate hydrolases"/>
    <property type="match status" value="1"/>
</dbReference>
<gene>
    <name evidence="8" type="ORF">MNBD_GAMMA01-1792</name>
</gene>